<protein>
    <recommendedName>
        <fullName evidence="4">Lipoprotein</fullName>
    </recommendedName>
</protein>
<evidence type="ECO:0000313" key="3">
    <source>
        <dbReference type="Proteomes" id="UP000595663"/>
    </source>
</evidence>
<gene>
    <name evidence="2" type="ORF">AMJAP_1388</name>
</gene>
<name>A0A7R6P2G6_9GAMM</name>
<proteinExistence type="predicted"/>
<evidence type="ECO:0000313" key="2">
    <source>
        <dbReference type="EMBL" id="BBB25983.1"/>
    </source>
</evidence>
<dbReference type="EMBL" id="AP014545">
    <property type="protein sequence ID" value="BBB25983.1"/>
    <property type="molecule type" value="Genomic_DNA"/>
</dbReference>
<evidence type="ECO:0000256" key="1">
    <source>
        <dbReference type="SAM" id="SignalP"/>
    </source>
</evidence>
<dbReference type="RefSeq" id="WP_019621589.1">
    <property type="nucleotide sequence ID" value="NZ_AP014545.1"/>
</dbReference>
<dbReference type="OrthoDB" id="7596528at2"/>
<dbReference type="KEGG" id="ajp:AMJAP_1388"/>
<sequence>MNSFRLLLISALVLLMTGCGTLKAPAYSPDYQTLDSLKNNKLVNVSVAQVEPRDPKHEVNKIALRAMSLVAEQGSFSAYLESALIEDLSQMGIYQADSDIQISVVLVENNIDISSFSTGAGKMVINLEVVKLGKSTFQKEYVAKTGFESSFAGAVAIPKAQTEYPFLVRAVLKQVYSDSAFIKELSL</sequence>
<dbReference type="AlphaFoldDB" id="A0A7R6P2G6"/>
<keyword evidence="3" id="KW-1185">Reference proteome</keyword>
<accession>A0A7R6P2G6</accession>
<dbReference type="Proteomes" id="UP000595663">
    <property type="component" value="Chromosome"/>
</dbReference>
<dbReference type="PROSITE" id="PS51257">
    <property type="entry name" value="PROKAR_LIPOPROTEIN"/>
    <property type="match status" value="1"/>
</dbReference>
<reference evidence="2 3" key="1">
    <citation type="journal article" date="2008" name="Int. J. Syst. Evol. Microbiol.">
        <title>Amphritea japonica sp. nov. and Amphritea balenae sp. nov., isolated from the sediment adjacent to sperm whale carcasses off Kagoshima, Japan.</title>
        <authorList>
            <person name="Miyazaki M."/>
            <person name="Nogi Y."/>
            <person name="Fujiwara Y."/>
            <person name="Kawato M."/>
            <person name="Nagahama T."/>
            <person name="Kubokawa K."/>
            <person name="Horikoshi K."/>
        </authorList>
    </citation>
    <scope>NUCLEOTIDE SEQUENCE [LARGE SCALE GENOMIC DNA]</scope>
    <source>
        <strain evidence="2 3">ATCC BAA-1530</strain>
    </source>
</reference>
<feature type="chain" id="PRO_5032437058" description="Lipoprotein" evidence="1">
    <location>
        <begin position="27"/>
        <end position="187"/>
    </location>
</feature>
<organism evidence="2 3">
    <name type="scientific">Amphritea japonica ATCC BAA-1530</name>
    <dbReference type="NCBI Taxonomy" id="1278309"/>
    <lineage>
        <taxon>Bacteria</taxon>
        <taxon>Pseudomonadati</taxon>
        <taxon>Pseudomonadota</taxon>
        <taxon>Gammaproteobacteria</taxon>
        <taxon>Oceanospirillales</taxon>
        <taxon>Oceanospirillaceae</taxon>
        <taxon>Amphritea</taxon>
    </lineage>
</organism>
<feature type="signal peptide" evidence="1">
    <location>
        <begin position="1"/>
        <end position="26"/>
    </location>
</feature>
<evidence type="ECO:0008006" key="4">
    <source>
        <dbReference type="Google" id="ProtNLM"/>
    </source>
</evidence>
<keyword evidence="1" id="KW-0732">Signal</keyword>